<dbReference type="InterPro" id="IPR018392">
    <property type="entry name" value="LysM"/>
</dbReference>
<feature type="region of interest" description="Disordered" evidence="1">
    <location>
        <begin position="2406"/>
        <end position="2425"/>
    </location>
</feature>
<dbReference type="NCBIfam" id="NF012230">
    <property type="entry name" value="LWXIA_domain"/>
    <property type="match status" value="1"/>
</dbReference>
<feature type="compositionally biased region" description="Low complexity" evidence="1">
    <location>
        <begin position="2558"/>
        <end position="2571"/>
    </location>
</feature>
<feature type="compositionally biased region" description="Polar residues" evidence="1">
    <location>
        <begin position="2534"/>
        <end position="2544"/>
    </location>
</feature>
<name>A0ABV1LUE8_9BURK</name>
<feature type="region of interest" description="Disordered" evidence="1">
    <location>
        <begin position="2938"/>
        <end position="3002"/>
    </location>
</feature>
<dbReference type="InterPro" id="IPR036779">
    <property type="entry name" value="LysM_dom_sf"/>
</dbReference>
<dbReference type="RefSeq" id="WP_349544413.1">
    <property type="nucleotide sequence ID" value="NZ_JAOALG010000002.1"/>
</dbReference>
<evidence type="ECO:0000259" key="2">
    <source>
        <dbReference type="PROSITE" id="PS51782"/>
    </source>
</evidence>
<evidence type="ECO:0000313" key="4">
    <source>
        <dbReference type="Proteomes" id="UP001469089"/>
    </source>
</evidence>
<feature type="compositionally biased region" description="Polar residues" evidence="1">
    <location>
        <begin position="2489"/>
        <end position="2504"/>
    </location>
</feature>
<evidence type="ECO:0000256" key="1">
    <source>
        <dbReference type="SAM" id="MobiDB-lite"/>
    </source>
</evidence>
<comment type="caution">
    <text evidence="3">The sequence shown here is derived from an EMBL/GenBank/DDBJ whole genome shotgun (WGS) entry which is preliminary data.</text>
</comment>
<reference evidence="3 4" key="1">
    <citation type="journal article" date="2024" name="Chem. Sci.">
        <title>Discovery of a lagriamide polyketide by integrated genome mining, isotopic labeling, and untargeted metabolomics.</title>
        <authorList>
            <person name="Fergusson C.H."/>
            <person name="Saulog J."/>
            <person name="Paulo B.S."/>
            <person name="Wilson D.M."/>
            <person name="Liu D.Y."/>
            <person name="Morehouse N.J."/>
            <person name="Waterworth S."/>
            <person name="Barkei J."/>
            <person name="Gray C.A."/>
            <person name="Kwan J.C."/>
            <person name="Eustaquio A.S."/>
            <person name="Linington R.G."/>
        </authorList>
    </citation>
    <scope>NUCLEOTIDE SEQUENCE [LARGE SCALE GENOMIC DNA]</scope>
    <source>
        <strain evidence="3 4">RL17-338-BIF-B</strain>
    </source>
</reference>
<feature type="compositionally biased region" description="Polar residues" evidence="1">
    <location>
        <begin position="4685"/>
        <end position="4698"/>
    </location>
</feature>
<dbReference type="PROSITE" id="PS51782">
    <property type="entry name" value="LYSM"/>
    <property type="match status" value="1"/>
</dbReference>
<sequence>MLIGPDGQSVPMHYTPPPPPPPPTANDVSTAKQALQKQLGNNAPDDSAALKAAIQKIQQENAQLTQEALARAAILLQEQYDASHHQVQNPAVDPVKEAESQVALTHQFDNPTLDAAANALSNSPLATAAAGTSNAAPVSLTDARNSIQSGLDAGLSWQEAVNAARVQFGGQAQNETVLDEAALTIKGDQLESGPDGANGNELNDAAQQVAGLHLFAGVNDKAALAALTVTSKQPGVPAGDAKLADSAWATLQKDKAAHASAAQLAQDQQAYDQSLTTELDHAANQPVGGAQTWLNDPSKSDLRWQAEQAVVAANTATGLTGAPTTSDVLTSLRAAQIVDTVDAARGAGTPNAAANLKAAQTLTQLLHGAAPTSALYQQAMGDARTVSLQQAALADVTGAHGDNPQNTLVAEGNALSSYRNTALFPELSKAVLASSATQHNLEAVGTPGQLTDIANLLDPLAKASPELAQALYAKLQGKIVSLVNEGPQYIFAGMETLQQMDSYYGPLARIVDDAGGPQSAAAQPVVSALKTTLQQRQTQMTREQNAGLLSTQNPFQPLAYLNNPQLNDPTALYQALINQDPNSALGKTLMQYVGLKAQPVVLKPAADAAGTLATAQAALATQLPSSGPQPDAAAMQKALAAAQKAWAADPKNPPISDKTWAEAAIAVQAQADARAINAGTAKAPADLIAQASGEVTADQVFDADTMNSATGALQSGQIADGGLQPKMAMADQTGQPNAAQYLQGLIADGMTMPEAIVLTRAFLGGSSSSEVTLAQAALTAQGAQNLSAYYQDPTSGDPIANAVPQLKKLNVIDPATIDLAANGGPGVIGMVQQVTPDMHALSGARHDPGLIDKVNTAYSAWVAAQKSAGQKDSTPAQNQAAATALQQYHAALSAALNAAAGHAPDDSSWQSNPLYVDTMWQAQNTLEMTALSSQLQAAADAGKDSPEYTALQADFTQWQNGLDALQVIAQVQHAQQSAPGSDTDPTAGDVAAAQTLTSNIYGLTTNDPLYVQVMGDPAIQSLQASALKSVTDAAAAPMACTVNNDGDPSVTARLHAEGTRLQAYSGTMLYKQLLDGVANDPTTQKLFSEIHASVFGQKSDEDKLKTLAGIVEGTSPDLAAMLIHQMFTPGGKGASFDPAQLVAWTKSANDLAPVSRIYVAAGGAPNADMTTLRQALESMVTGDENFGKVGYSSRLNTQTIVDQGGAVVWGEDLGLGDLKKHGVQMQLAQDMLDDDPNSDLGVEIARETGFSNLGKPATPVSVRAAGTVAPAAAAASASDRSPVVTPGNHLAGLQWQDGMQVVTSYDAFLNQLGEANNLQTDYLPNTLADEQALALGNFALYNPDDKVFDQNHRVTTLGQVADSLMHGEGVMTPSGDAPLTIASLSGEWWNTRTPGENQAATADFTLLEGISGSGQLIDVGPADTTVRTGYSNWQSNTGFDKGYMLVQPHWVTDANGVVQMGSAYFVDYKPYEHWYDWDNLKNDLEMGGMIVAGIVAMIAVPEGSALWLVALSEAADAYFAVTAAMGTVSALKQLSAPGGTHKWTNWLSLAANAFGGAASGLGVLARTGTIMDRAAVGSGAFVDASRVVTVSRDATPLEFARAKVDAQLLGTRAVRGFDDSRLARLLTNRLVQNGRLLETVDTTRALHAMQESALFRLTGLGAMGTNLASMGVQGYQLLMTPGQASTQDWLNLLSSAGLMASGIGLERIRAGDPDVGAAHVQAVNERMPAGVRLLDSGDVAVTLSRLGDLSHDDEVRIALLTGRKSIAGVSQTITALRDHYWLPRAGDEAASSGFDEPLTVEQVATLNKGLPSGISIAGSGDLILGAAKGRETVAQNAALVAALRELSGSPDGGLPARVALTDTPVDAATYEAMFPHIDTLQAFWQHVENATKQAQQNNGVRPNTWPDETGTAAAQAAWSELPGEWKLPNPALLQNSVFGGSADSLSQQHMEGLDRTSRAASGLLDAARLDARDMLRVLNGEVNRRDGYAIQRALYEQRFNGSRDTNEFGITSTNRNEAWFQRLIRRGDVPYWDLSDEQIAAQGARLDVFGNADDSPFRTAEGNVRVRLHYSEEADLKRMTDAFGPPTDTEPAIMTSSLRTVQIETQNGWQLMKFSMPDGSIFGYSDGDKTLAPDKVAAAVQASNAAHDFPDIAGEPAGLSLDLGDQNRPVTQLWRTMPVAERGYQAGDFVAPLHVFTSDKFANTPLGTRFFGTDVSDSRLTPQQQWLTQELAPKIGDTLLRMIMDLHVHPMLHEQNVDVVVSASGHVLDVVVKDLSDLRLDPRAAAVFGNHNAGVPASAATLLYDPNVHSSAQAQFEQVVQFHDAYLAQMGNHFEEPVAQHENLLLGAIADHIVTSMQARVPADWRATRAGASSTSSVDNGSVHTSRIAAARELLLDFAEQGGAGAADAARGRGDAAGPATPEQAAQARVTVFTNTQDTLAANGQRTGGIDADSLAPIDVVGEQNAGEQRERQQRARALLEQSNDENVRSNAVGTVRVQSVNSEGESRGTGGGARQEEQEQQEQGIRQAPAKQTVVSAQDSSAVTRADADQVPDSQRAPQTAQSSDTASSDAVKESTVSPAHTSTTGVAAGQTITRYDVMNAIRVINARFRDLILPSRVPDEDQVALLDAQAFAAAREQAASEGRGSFDETVTGFTVVDGTMTIGGREVRVVLPASVAPENVGASSPLMHDMLHFAQSPEFVAWSRDLNARLNVDDQVRANGWFGIDTHEGLTELFNVRLAGGASAPDGGDVSFEQHVYESYRQGYAAILYPLDGAANEVVVEKIGEHTAALAYFQADSDALAAYEEAMFDVYRNSPPSLIDLRNFVASRTEPDGVGDRAALDTSPDTSPATPQADGTTEKTAATAASDHDSSPVQTIAANEAQAEAEAARLTSRLLDEVRNGTRGTVEAAAARGNRWRRGAASVGHWFAANNRGNATGATQEQAPAANAAHTQAPAAKTASAQAPAANAPSVRAPAAKTASAQATVSPVSPGSAIPDAQRAQQANASLDAALDQVLATDANSLDAIDAAIRDNVGPLSGALGAKGARIGGPKAYLDKLVTLAASRSAKGSDSVRMDTGAPLDARAVLDKSAHTATYQFLRDRAVRPTAASVTDQIYIGVKPRFVPEVTRYLVEKFVDDPATWPAVEGVEVLGPRSAHTEHGNVILSVAGDHMRERVLDELARYQKMHAGHFIDTIAPVLAEPRLRAISVRARATDAMTQHANASLDEALAARFGITSPVPADQLRSLAILFAREDTKAARQAANAAGEPFDETAALRANTRARLESFGFEPDNPARVQSQNAAALYGDRNGERQTVSPDMPALQPEARPGGQAQEDVWRNAGSPRAAAGADHVVLGHQTLWAALPMYEYGMLREPEDTWVYALHVDQKKVGNPLTVDLKSVQAYGIIHAGTNHIEWQSGHPKDVADARSRDELLGEAPKGKVHAVVLTKATPDQLKAGEAFDATHWYKDVRDLPLPDGARWKDRAHGNRDNPDSNVNAAALRAVIAIGKRYADAGETGPGYFASKHLMINLGRAQVPMFDPATGRIYWYDVHNHFTTFAKPRSAGARAFSRRMRLGPQMADLGDGMQPVFTLMSLPYSTRGNAGNWLPYTGHGVAEIASSLHGDFRLFDNYRDKLTPEEQRRFIPCIVGVENMALNDIRFHGHRVSPQAHLAMLALGYPEIDRVMIGEVNVDMKEMMTALRGRPLPQQLHPVGYGEMGTDVARVAAARAEIIEAARVSGLHMVVHADKGWIQHGRDGLPIRGREAGQNFHKLMLSFMQAGPYDLSGYLEHFNDPDFVMTDDVIRDIVNHAPSQQPASIQHAHMFGLGNWSEPSLNHFADIEWILRNPLLNHVLSDDSWYPVKQGTHLDPQMREALMRILQQHRTMYGGDQVNSQSLIQASAPWGYEQGLLRDLSANDPLTLNRYAGGIAHDVVERSVGGWAWFRYQSIASQDPAVRAYYDSLPKDRQEQLGKWKAAYEHAHPGVRPDGDPPTDVWNGKDIVSEARAAGVSPADPANEGPETIRLLAPAVLDGSVTDGEIADAFDHSKLAAMIDSKQGIPSASTPNPTVTGAAIPDPATSGPGAPGSYLNDVYTHNAALLQTSREAATQMLNGRPFNKTELELLQTWRTDHGHAPLTEGAMQAGHDIALAGGRTLAYQLIKMADIDRVDRIQAENGAAVRETSERRNIAIVVSLGASAAAIVALGITALRFDLITPAATAGALLVRALASDLKVASTQLNRKTTEVVQEQSLLGRWSRGLMTLQQKRLTRNIASAGLDPARAEGAVQVLGEVRASAAMGQLMPVNVDNGEDAAARQTFVMGEASSMSPRVDQQTGVSSGTLEPTNFATRTGAVLSLATAFAYSEGVLNSIHGGLTWSMPMLLVGNTLFTAYQLVGGISGLARKNFTELTFVRKTMNLVGWPAIAAGNTMLTAQSVFLGVTAPTLGLKIAEGAMAAAAFGVSYATVRISRVAMRVELAGPGSEESGVVEAPRVIPKLTVGASIGLIGLGVAGLILAQAKKDAKHRPTPPGSGGTGTPGGSPTSPVSPTTGASPTGSSPTGASPTGASPTGASPTGGSPTGTAPTGTAPTGAAPTGASPTGASPTGASPTGASPTGASPTGASPTGASPTGASPTGASPTGASPTGASPTSSPSPGASSSNPSPTGSPGGQKTGNGSTPNGGAGSHVGSTNPNGASPLTYTVQRDDSLWTISDGHLREILSAGQVATAEAQGHNAEVETALEQLLQLNPGFDANPDLIFAGQTVVLNPDPPSR</sequence>
<dbReference type="Gene3D" id="3.10.350.10">
    <property type="entry name" value="LysM domain"/>
    <property type="match status" value="1"/>
</dbReference>
<accession>A0ABV1LUE8</accession>
<evidence type="ECO:0000313" key="3">
    <source>
        <dbReference type="EMBL" id="MEQ5842601.1"/>
    </source>
</evidence>
<feature type="compositionally biased region" description="Polar residues" evidence="1">
    <location>
        <begin position="2845"/>
        <end position="2861"/>
    </location>
</feature>
<proteinExistence type="predicted"/>
<feature type="region of interest" description="Disordered" evidence="1">
    <location>
        <begin position="4520"/>
        <end position="4698"/>
    </location>
</feature>
<feature type="region of interest" description="Disordered" evidence="1">
    <location>
        <begin position="3310"/>
        <end position="3336"/>
    </location>
</feature>
<dbReference type="CDD" id="cd00118">
    <property type="entry name" value="LysM"/>
    <property type="match status" value="1"/>
</dbReference>
<feature type="domain" description="LysM" evidence="2">
    <location>
        <begin position="4696"/>
        <end position="4764"/>
    </location>
</feature>
<feature type="compositionally biased region" description="Low complexity" evidence="1">
    <location>
        <begin position="2938"/>
        <end position="2985"/>
    </location>
</feature>
<feature type="region of interest" description="Disordered" evidence="1">
    <location>
        <begin position="1"/>
        <end position="32"/>
    </location>
</feature>
<gene>
    <name evidence="3" type="ORF">N0A02_24425</name>
</gene>
<dbReference type="EMBL" id="JAOALG010000002">
    <property type="protein sequence ID" value="MEQ5842601.1"/>
    <property type="molecule type" value="Genomic_DNA"/>
</dbReference>
<feature type="compositionally biased region" description="Basic and acidic residues" evidence="1">
    <location>
        <begin position="2832"/>
        <end position="2841"/>
    </location>
</feature>
<protein>
    <submittedName>
        <fullName evidence="3">LWXIA domain-containing protein</fullName>
    </submittedName>
</protein>
<dbReference type="Proteomes" id="UP001469089">
    <property type="component" value="Unassembled WGS sequence"/>
</dbReference>
<feature type="compositionally biased region" description="Low complexity" evidence="1">
    <location>
        <begin position="4538"/>
        <end position="4664"/>
    </location>
</feature>
<feature type="compositionally biased region" description="Pro residues" evidence="1">
    <location>
        <begin position="14"/>
        <end position="24"/>
    </location>
</feature>
<feature type="compositionally biased region" description="Gly residues" evidence="1">
    <location>
        <begin position="4665"/>
        <end position="4683"/>
    </location>
</feature>
<organism evidence="3 4">
    <name type="scientific">Paraburkholderia acidicola</name>
    <dbReference type="NCBI Taxonomy" id="1912599"/>
    <lineage>
        <taxon>Bacteria</taxon>
        <taxon>Pseudomonadati</taxon>
        <taxon>Pseudomonadota</taxon>
        <taxon>Betaproteobacteria</taxon>
        <taxon>Burkholderiales</taxon>
        <taxon>Burkholderiaceae</taxon>
        <taxon>Paraburkholderia</taxon>
    </lineage>
</organism>
<keyword evidence="4" id="KW-1185">Reference proteome</keyword>
<feature type="region of interest" description="Disordered" evidence="1">
    <location>
        <begin position="2463"/>
        <end position="2584"/>
    </location>
</feature>
<feature type="region of interest" description="Disordered" evidence="1">
    <location>
        <begin position="2832"/>
        <end position="2876"/>
    </location>
</feature>
<dbReference type="Gene3D" id="2.160.20.80">
    <property type="entry name" value="E3 ubiquitin-protein ligase SopA"/>
    <property type="match status" value="1"/>
</dbReference>